<evidence type="ECO:0000256" key="1">
    <source>
        <dbReference type="SAM" id="Coils"/>
    </source>
</evidence>
<dbReference type="PANTHER" id="PTHR23159">
    <property type="entry name" value="CENTROSOMAL PROTEIN 2"/>
    <property type="match status" value="1"/>
</dbReference>
<feature type="region of interest" description="Disordered" evidence="2">
    <location>
        <begin position="652"/>
        <end position="699"/>
    </location>
</feature>
<dbReference type="InterPro" id="IPR031994">
    <property type="entry name" value="JAKMIP_C"/>
</dbReference>
<feature type="coiled-coil region" evidence="1">
    <location>
        <begin position="785"/>
        <end position="896"/>
    </location>
</feature>
<protein>
    <submittedName>
        <fullName evidence="4">Putative pftaire-interacting factor 1a mitochondrion</fullName>
    </submittedName>
</protein>
<feature type="domain" description="Janus kinase and microtubule-interacting protein C-terminal" evidence="3">
    <location>
        <begin position="426"/>
        <end position="496"/>
    </location>
</feature>
<proteinExistence type="predicted"/>
<feature type="region of interest" description="Disordered" evidence="2">
    <location>
        <begin position="188"/>
        <end position="207"/>
    </location>
</feature>
<feature type="region of interest" description="Disordered" evidence="2">
    <location>
        <begin position="368"/>
        <end position="396"/>
    </location>
</feature>
<feature type="coiled-coil region" evidence="1">
    <location>
        <begin position="461"/>
        <end position="495"/>
    </location>
</feature>
<feature type="compositionally biased region" description="Low complexity" evidence="2">
    <location>
        <begin position="375"/>
        <end position="386"/>
    </location>
</feature>
<dbReference type="AlphaFoldDB" id="A0A1L8DC87"/>
<keyword evidence="1" id="KW-0175">Coiled coil</keyword>
<evidence type="ECO:0000256" key="2">
    <source>
        <dbReference type="SAM" id="MobiDB-lite"/>
    </source>
</evidence>
<evidence type="ECO:0000259" key="3">
    <source>
        <dbReference type="Pfam" id="PF16034"/>
    </source>
</evidence>
<name>A0A1L8DC87_9DIPT</name>
<dbReference type="Pfam" id="PF16034">
    <property type="entry name" value="JAKMIP_CC3"/>
    <property type="match status" value="1"/>
</dbReference>
<feature type="coiled-coil region" evidence="1">
    <location>
        <begin position="1130"/>
        <end position="1178"/>
    </location>
</feature>
<feature type="region of interest" description="Disordered" evidence="2">
    <location>
        <begin position="306"/>
        <end position="340"/>
    </location>
</feature>
<feature type="region of interest" description="Disordered" evidence="2">
    <location>
        <begin position="921"/>
        <end position="940"/>
    </location>
</feature>
<reference evidence="4" key="1">
    <citation type="submission" date="2016-12" db="EMBL/GenBank/DDBJ databases">
        <title>An insight into the sialome and mialome of the sand fly, Nyssomyia neivai.</title>
        <authorList>
            <person name="Sebastian V."/>
            <person name="Goulart T.M."/>
            <person name="Oliveira W."/>
            <person name="Calvo E."/>
            <person name="Oliveira L.F."/>
            <person name="Pinto M.C."/>
            <person name="Rosselino A.M."/>
            <person name="Ribeiro J.M."/>
        </authorList>
    </citation>
    <scope>NUCLEOTIDE SEQUENCE</scope>
</reference>
<feature type="compositionally biased region" description="Basic and acidic residues" evidence="2">
    <location>
        <begin position="315"/>
        <end position="327"/>
    </location>
</feature>
<dbReference type="EMBL" id="GFDF01010006">
    <property type="protein sequence ID" value="JAV04078.1"/>
    <property type="molecule type" value="Transcribed_RNA"/>
</dbReference>
<feature type="region of interest" description="Disordered" evidence="2">
    <location>
        <begin position="526"/>
        <end position="548"/>
    </location>
</feature>
<feature type="coiled-coil region" evidence="1">
    <location>
        <begin position="116"/>
        <end position="154"/>
    </location>
</feature>
<accession>A0A1L8DC87</accession>
<organism evidence="4">
    <name type="scientific">Nyssomyia neivai</name>
    <dbReference type="NCBI Taxonomy" id="330878"/>
    <lineage>
        <taxon>Eukaryota</taxon>
        <taxon>Metazoa</taxon>
        <taxon>Ecdysozoa</taxon>
        <taxon>Arthropoda</taxon>
        <taxon>Hexapoda</taxon>
        <taxon>Insecta</taxon>
        <taxon>Pterygota</taxon>
        <taxon>Neoptera</taxon>
        <taxon>Endopterygota</taxon>
        <taxon>Diptera</taxon>
        <taxon>Nematocera</taxon>
        <taxon>Psychodoidea</taxon>
        <taxon>Psychodidae</taxon>
        <taxon>Nyssomyia</taxon>
    </lineage>
</organism>
<dbReference type="PANTHER" id="PTHR23159:SF60">
    <property type="entry name" value="SPINDLE ASSEMBLY ABNORMAL PROTEIN 4"/>
    <property type="match status" value="1"/>
</dbReference>
<feature type="compositionally biased region" description="Polar residues" evidence="2">
    <location>
        <begin position="328"/>
        <end position="340"/>
    </location>
</feature>
<evidence type="ECO:0000313" key="4">
    <source>
        <dbReference type="EMBL" id="JAV04078.1"/>
    </source>
</evidence>
<sequence length="1270" mass="145242">MAEIKQKIPISKSNESINVEISGSAEWQKNSREQCEKLSEVLCEVKKPPVPIKRKKNITVVEKCVADVDSEGSHAKSTTNKRLKMDDKVVTAKPPIPPKPEKVASVKIAPKTDKVKRKAEENRATLVAKLNGYAEQLRLEVTELKASLVTERNAVRALRAQIEANTRKAKVETKKHQDALLRKVSVPQQGTASGKKMINQKKEEPPTASIGTECSLLLDTGKLSQEISILRDANKCLEEKFQITFEAEKRKSADMRELKDSYELRLTQITKSAKIEIHRLLEEIKSKDRMVRQLKKELMRKDVKRLETNVKNSKNHQDMRKLKEPERSSSSNTNCSKMTTCGGNEFVSMPHEIPTRILEAHNELHMFRNKDPAGSDNDSALSSAPPSLSPQPNSPPDVWQTYNTKEVVCHGSLQKEIDFLQRENDALNVQVCAAREKIRELEKALLVTQNGAHTQHLMEKIRLLEQKESELHKEAYELKEQNELLEFRIVELEESHDKWSLRSNSTPDTRDVWTDTEKEHDDLMMSERSDSGVTSPHSHHQLDDRTSFPSPCDLSMIDSIPNDDVRKRIIAMTKRPCYDDDDKLCLLQILSLLNNLEALSQDHEITGEFLSLDANQSRRSGAQENYSVLAEDNRLKNHARIVATVQPYSSGLDDPIKSRYTSPPNTPDTKRTKNLSTSTLQESGVFDADPTEAVTQSTQTAPEDFPVYEARGDLTAEIQKLNKFRERIEECVTAKKSNVVNLLSPEQKRLQYYKDRLELLENKILVYESSGDLQVRRLAERLQREIHLESLVKQLSGKLEELEKENRIIDEERCEFEEAENDTRLRLQRLEVEFEILNQRNIELEMSREALQQKLKDTKRQIVSMEDQIEEYHTKLEEIEADKDALSSTMEQIQKAMPVVLLYHEYTLSTSSCGAASPKTFDGAHEGASSSSSDTSTEKELRLKVSELTNRVKELEKGIDELKLAYNETLENADNLWAQMEKDYKDKLQQLQVNEQNMKVKIGQLEERIAKDSQYAQERMGQMEDSENNLKSQICKLNRENKELLKKYTALVEEYHTLKEDCQNLKNYLEGPAAVVLDKERTKVKTLEEDLNHSQQILKSMEVMHKSDSSTLKTQVTKTKKELEHVKVTNHELHEEVSTLETRLREMRRIKSADDETIKSLSQELRAKQIQLNNLQQVMKHNNPPTLAQELGNKRICLGDPKPLKKATFELQSSIKNYEGCKNCMSANPQVVDTCKGVKRLADTLLDDAEQGKSPSKTDEQFYGRFVTSV</sequence>